<dbReference type="GO" id="GO:0007059">
    <property type="term" value="P:chromosome segregation"/>
    <property type="evidence" value="ECO:0007669"/>
    <property type="project" value="InterPro"/>
</dbReference>
<evidence type="ECO:0000313" key="13">
    <source>
        <dbReference type="Proteomes" id="UP000026962"/>
    </source>
</evidence>
<evidence type="ECO:0000256" key="7">
    <source>
        <dbReference type="ARBA" id="ARBA00023306"/>
    </source>
</evidence>
<comment type="subcellular location">
    <subcellularLocation>
        <location evidence="1">Chromosome</location>
        <location evidence="1">Centromere</location>
    </subcellularLocation>
    <subcellularLocation>
        <location evidence="9">Nucleus</location>
    </subcellularLocation>
    <subcellularLocation>
        <location evidence="9">Chromosome</location>
        <location evidence="9">Centromere</location>
        <location evidence="9">Kinetochore</location>
    </subcellularLocation>
</comment>
<reference evidence="12" key="2">
    <citation type="submission" date="2018-05" db="EMBL/GenBank/DDBJ databases">
        <title>OpunRS2 (Oryza punctata Reference Sequence Version 2).</title>
        <authorList>
            <person name="Zhang J."/>
            <person name="Kudrna D."/>
            <person name="Lee S."/>
            <person name="Talag J."/>
            <person name="Welchert J."/>
            <person name="Wing R.A."/>
        </authorList>
    </citation>
    <scope>NUCLEOTIDE SEQUENCE [LARGE SCALE GENOMIC DNA]</scope>
</reference>
<evidence type="ECO:0000256" key="1">
    <source>
        <dbReference type="ARBA" id="ARBA00004584"/>
    </source>
</evidence>
<evidence type="ECO:0000313" key="12">
    <source>
        <dbReference type="EnsemblPlants" id="OPUNC01G44500.1"/>
    </source>
</evidence>
<organism evidence="12">
    <name type="scientific">Oryza punctata</name>
    <name type="common">Red rice</name>
    <dbReference type="NCBI Taxonomy" id="4537"/>
    <lineage>
        <taxon>Eukaryota</taxon>
        <taxon>Viridiplantae</taxon>
        <taxon>Streptophyta</taxon>
        <taxon>Embryophyta</taxon>
        <taxon>Tracheophyta</taxon>
        <taxon>Spermatophyta</taxon>
        <taxon>Magnoliopsida</taxon>
        <taxon>Liliopsida</taxon>
        <taxon>Poales</taxon>
        <taxon>Poaceae</taxon>
        <taxon>BOP clade</taxon>
        <taxon>Oryzoideae</taxon>
        <taxon>Oryzeae</taxon>
        <taxon>Oryzinae</taxon>
        <taxon>Oryza</taxon>
    </lineage>
</organism>
<dbReference type="Pfam" id="PF08234">
    <property type="entry name" value="Spindle_Spc25"/>
    <property type="match status" value="1"/>
</dbReference>
<dbReference type="InterPro" id="IPR045143">
    <property type="entry name" value="Spc25"/>
</dbReference>
<name>A0A0E0JU92_ORYPU</name>
<dbReference type="eggNOG" id="KOG4657">
    <property type="taxonomic scope" value="Eukaryota"/>
</dbReference>
<dbReference type="PANTHER" id="PTHR14281:SF0">
    <property type="entry name" value="KINETOCHORE PROTEIN SPC25"/>
    <property type="match status" value="1"/>
</dbReference>
<dbReference type="PANTHER" id="PTHR14281">
    <property type="entry name" value="KINETOCHORE PROTEIN SPC25-RELATED"/>
    <property type="match status" value="1"/>
</dbReference>
<dbReference type="AlphaFoldDB" id="A0A0E0JU92"/>
<comment type="subunit">
    <text evidence="9">Component of the NDC80 complex.</text>
</comment>
<dbReference type="Proteomes" id="UP000026962">
    <property type="component" value="Chromosome 1"/>
</dbReference>
<evidence type="ECO:0000256" key="9">
    <source>
        <dbReference type="RuleBase" id="RU367150"/>
    </source>
</evidence>
<dbReference type="GO" id="GO:0005634">
    <property type="term" value="C:nucleus"/>
    <property type="evidence" value="ECO:0007669"/>
    <property type="project" value="UniProtKB-SubCell"/>
</dbReference>
<comment type="function">
    <text evidence="9">Acts as a component of the essential kinetochore-associated NDC80 complex, which is required for chromosome segregation and spindle checkpoint activity.</text>
</comment>
<dbReference type="STRING" id="4537.A0A0E0JU92"/>
<dbReference type="OMA" id="FQTAVIN"/>
<keyword evidence="7 9" id="KW-0131">Cell cycle</keyword>
<dbReference type="Gramene" id="OPUNC01G44500.1">
    <property type="protein sequence ID" value="OPUNC01G44500.1"/>
    <property type="gene ID" value="OPUNC01G44500"/>
</dbReference>
<evidence type="ECO:0000256" key="4">
    <source>
        <dbReference type="ARBA" id="ARBA00022618"/>
    </source>
</evidence>
<keyword evidence="9" id="KW-0539">Nucleus</keyword>
<evidence type="ECO:0000256" key="2">
    <source>
        <dbReference type="ARBA" id="ARBA00006379"/>
    </source>
</evidence>
<proteinExistence type="inferred from homology"/>
<feature type="coiled-coil region" evidence="10">
    <location>
        <begin position="40"/>
        <end position="67"/>
    </location>
</feature>
<keyword evidence="13" id="KW-1185">Reference proteome</keyword>
<dbReference type="FunFam" id="3.30.457.50:FF:000001">
    <property type="entry name" value="Probable kinetochore protein spc25"/>
    <property type="match status" value="1"/>
</dbReference>
<feature type="domain" description="Chromosome segregation protein Spc25 C-terminal" evidence="11">
    <location>
        <begin position="162"/>
        <end position="230"/>
    </location>
</feature>
<keyword evidence="4 9" id="KW-0132">Cell division</keyword>
<dbReference type="Gene3D" id="3.30.457.50">
    <property type="entry name" value="Chromosome segregation protein Spc25"/>
    <property type="match status" value="1"/>
</dbReference>
<dbReference type="GO" id="GO:0031262">
    <property type="term" value="C:Ndc80 complex"/>
    <property type="evidence" value="ECO:0007669"/>
    <property type="project" value="InterPro"/>
</dbReference>
<dbReference type="GO" id="GO:0051301">
    <property type="term" value="P:cell division"/>
    <property type="evidence" value="ECO:0007669"/>
    <property type="project" value="UniProtKB-UniRule"/>
</dbReference>
<evidence type="ECO:0000256" key="5">
    <source>
        <dbReference type="ARBA" id="ARBA00022776"/>
    </source>
</evidence>
<evidence type="ECO:0000256" key="3">
    <source>
        <dbReference type="ARBA" id="ARBA00022454"/>
    </source>
</evidence>
<keyword evidence="8 9" id="KW-0137">Centromere</keyword>
<evidence type="ECO:0000256" key="10">
    <source>
        <dbReference type="SAM" id="Coils"/>
    </source>
</evidence>
<keyword evidence="9" id="KW-0995">Kinetochore</keyword>
<dbReference type="InterPro" id="IPR013255">
    <property type="entry name" value="Spc25_C"/>
</dbReference>
<protein>
    <recommendedName>
        <fullName evidence="9">Kinetochore protein SPC25</fullName>
    </recommendedName>
</protein>
<keyword evidence="6 10" id="KW-0175">Coiled coil</keyword>
<dbReference type="EnsemblPlants" id="OPUNC01G44500.1">
    <property type="protein sequence ID" value="OPUNC01G44500.1"/>
    <property type="gene ID" value="OPUNC01G44500"/>
</dbReference>
<keyword evidence="3 9" id="KW-0158">Chromosome</keyword>
<accession>A0A0E0JU92</accession>
<evidence type="ECO:0000256" key="8">
    <source>
        <dbReference type="ARBA" id="ARBA00023328"/>
    </source>
</evidence>
<evidence type="ECO:0000256" key="6">
    <source>
        <dbReference type="ARBA" id="ARBA00023054"/>
    </source>
</evidence>
<evidence type="ECO:0000259" key="11">
    <source>
        <dbReference type="Pfam" id="PF08234"/>
    </source>
</evidence>
<sequence length="349" mass="39653">MAAQCLAFERQIADGRERTKAAASAFSAALLSARSLANHTISQREKFNQLKDQLRKLEADFAQALSSHGRSETLQTSSAVQVSNKTKYDLTSQSITNATATNEQLRSLVTDKRARRDEYANVISSQLEAIEALEAKTDAAGKKNLDEAFMWYKKFLGFQVVGGEGVKFVFSKIDVRNPDSEYSFCIKLNKDRYNLLQCTPFLKDSEELVKDLNCSNDLFMFVRIMRERFQAAAINDMKVPLPPAEVILKVGQKIKIILLREEPVLVLCYLALVALHVLRLQMPLIGTRHSLRATWVARAITDIRVQFDAIWMYHGSCGHCRNEIEFRWLWRSDFTHEEAELANTYGAVF</sequence>
<comment type="similarity">
    <text evidence="2 9">Belongs to the SPC25 family.</text>
</comment>
<reference evidence="12" key="1">
    <citation type="submission" date="2015-04" db="UniProtKB">
        <authorList>
            <consortium name="EnsemblPlants"/>
        </authorList>
    </citation>
    <scope>IDENTIFICATION</scope>
</reference>
<dbReference type="CDD" id="cd23784">
    <property type="entry name" value="RWD_Spc25"/>
    <property type="match status" value="1"/>
</dbReference>
<dbReference type="HOGENOM" id="CLU_795421_0_0_1"/>
<keyword evidence="5 9" id="KW-0498">Mitosis</keyword>